<protein>
    <submittedName>
        <fullName evidence="3">RanBP-type and C3HC4-type zinc finger-containing protein 1-like</fullName>
    </submittedName>
</protein>
<dbReference type="SUPFAM" id="SSF54236">
    <property type="entry name" value="Ubiquitin-like"/>
    <property type="match status" value="1"/>
</dbReference>
<dbReference type="Pfam" id="PF00240">
    <property type="entry name" value="ubiquitin"/>
    <property type="match status" value="1"/>
</dbReference>
<evidence type="ECO:0000313" key="3">
    <source>
        <dbReference type="RefSeq" id="XP_065674940.1"/>
    </source>
</evidence>
<evidence type="ECO:0000313" key="2">
    <source>
        <dbReference type="Proteomes" id="UP001652625"/>
    </source>
</evidence>
<feature type="domain" description="Ubiquitin-like" evidence="1">
    <location>
        <begin position="251"/>
        <end position="299"/>
    </location>
</feature>
<dbReference type="InterPro" id="IPR000626">
    <property type="entry name" value="Ubiquitin-like_dom"/>
</dbReference>
<name>A0ABM4DK86_HYDVU</name>
<sequence length="319" mass="37151">MQKYERKLCIGKLSYYNQATRSWQLFCDNDELTSIILNNVYTISVMSEKDQSIYGTITFSGFLDCQQQSHDHFQLKTASGLYKLQVLSPKDVLFVKTFFTNLSNQLENSVTQEIFLKPNGSYTTMQFDNHIYNSLEFENESKTEKQVLTNNQSLLEMQQINQDTKKIVNQNLERNDNNEICEKIKNAVEWKNVVEAKRLVEMAAKRGLKLSIHVLNEKYLCNEFSIHVQIVDKCSLDQGKIIIQINPFVTTVSMLKFKIAEEYEFPFSCQRWIINDRVVKDHELLSKSGVQHSGTVIFLYLISKFESKIHQSIQTCDPY</sequence>
<dbReference type="GeneID" id="136091382"/>
<dbReference type="PROSITE" id="PS50053">
    <property type="entry name" value="UBIQUITIN_2"/>
    <property type="match status" value="1"/>
</dbReference>
<dbReference type="InterPro" id="IPR029071">
    <property type="entry name" value="Ubiquitin-like_domsf"/>
</dbReference>
<dbReference type="Proteomes" id="UP001652625">
    <property type="component" value="Chromosome 15"/>
</dbReference>
<dbReference type="Gene3D" id="3.10.20.90">
    <property type="entry name" value="Phosphatidylinositol 3-kinase Catalytic Subunit, Chain A, domain 1"/>
    <property type="match status" value="1"/>
</dbReference>
<evidence type="ECO:0000259" key="1">
    <source>
        <dbReference type="PROSITE" id="PS50053"/>
    </source>
</evidence>
<gene>
    <name evidence="3" type="primary">LOC136091382</name>
</gene>
<reference evidence="3" key="1">
    <citation type="submission" date="2025-08" db="UniProtKB">
        <authorList>
            <consortium name="RefSeq"/>
        </authorList>
    </citation>
    <scope>IDENTIFICATION</scope>
</reference>
<organism evidence="2 3">
    <name type="scientific">Hydra vulgaris</name>
    <name type="common">Hydra</name>
    <name type="synonym">Hydra attenuata</name>
    <dbReference type="NCBI Taxonomy" id="6087"/>
    <lineage>
        <taxon>Eukaryota</taxon>
        <taxon>Metazoa</taxon>
        <taxon>Cnidaria</taxon>
        <taxon>Hydrozoa</taxon>
        <taxon>Hydroidolina</taxon>
        <taxon>Anthoathecata</taxon>
        <taxon>Aplanulata</taxon>
        <taxon>Hydridae</taxon>
        <taxon>Hydra</taxon>
    </lineage>
</organism>
<accession>A0ABM4DK86</accession>
<keyword evidence="2" id="KW-1185">Reference proteome</keyword>
<proteinExistence type="predicted"/>
<dbReference type="RefSeq" id="XP_065674940.1">
    <property type="nucleotide sequence ID" value="XM_065818868.1"/>
</dbReference>